<evidence type="ECO:0000256" key="2">
    <source>
        <dbReference type="ARBA" id="ARBA00022723"/>
    </source>
</evidence>
<evidence type="ECO:0000256" key="1">
    <source>
        <dbReference type="ARBA" id="ARBA00001961"/>
    </source>
</evidence>
<dbReference type="InterPro" id="IPR045054">
    <property type="entry name" value="P4HA-like"/>
</dbReference>
<comment type="cofactor">
    <cofactor evidence="1">
        <name>L-ascorbate</name>
        <dbReference type="ChEBI" id="CHEBI:38290"/>
    </cofactor>
</comment>
<dbReference type="GO" id="GO:0031418">
    <property type="term" value="F:L-ascorbic acid binding"/>
    <property type="evidence" value="ECO:0007669"/>
    <property type="project" value="InterPro"/>
</dbReference>
<dbReference type="InterPro" id="IPR044862">
    <property type="entry name" value="Pro_4_hyd_alph_FE2OG_OXY"/>
</dbReference>
<evidence type="ECO:0000313" key="7">
    <source>
        <dbReference type="EMBL" id="KAF2720032.1"/>
    </source>
</evidence>
<keyword evidence="2" id="KW-0479">Metal-binding</keyword>
<sequence length="276" mass="30943">MATQTLPDDFLSSSSANMTAAKIDFTQANLPEYAGRYACIIENALTADECQQLLHAAEATTDGVWERAMVNTGGGEQKLMLLARNCGRIIWDSRDIAGRVWQRIAHLPEVQEILRLEKRATVTGIGPPKRGEVWKLTRPNERMRFLKYGRGEYFRPHCDGMYITPDGKERCFFTLHLYLSDSGKPNEEALEGLSAEGSKAAVRGATIGGATTFHGMDMERQLDVDSKTGRVLLFQQRDLLHSGDDVLQGLKYTMRTDLMYELESEATEAVPTSYRR</sequence>
<keyword evidence="4" id="KW-0560">Oxidoreductase</keyword>
<keyword evidence="5" id="KW-0408">Iron</keyword>
<dbReference type="AlphaFoldDB" id="A0A9P4Q3R0"/>
<evidence type="ECO:0000259" key="6">
    <source>
        <dbReference type="SMART" id="SM00702"/>
    </source>
</evidence>
<proteinExistence type="predicted"/>
<comment type="caution">
    <text evidence="7">The sequence shown here is derived from an EMBL/GenBank/DDBJ whole genome shotgun (WGS) entry which is preliminary data.</text>
</comment>
<protein>
    <recommendedName>
        <fullName evidence="6">Prolyl 4-hydroxylase alpha subunit domain-containing protein</fullName>
    </recommendedName>
</protein>
<reference evidence="7" key="1">
    <citation type="journal article" date="2020" name="Stud. Mycol.">
        <title>101 Dothideomycetes genomes: a test case for predicting lifestyles and emergence of pathogens.</title>
        <authorList>
            <person name="Haridas S."/>
            <person name="Albert R."/>
            <person name="Binder M."/>
            <person name="Bloem J."/>
            <person name="Labutti K."/>
            <person name="Salamov A."/>
            <person name="Andreopoulos B."/>
            <person name="Baker S."/>
            <person name="Barry K."/>
            <person name="Bills G."/>
            <person name="Bluhm B."/>
            <person name="Cannon C."/>
            <person name="Castanera R."/>
            <person name="Culley D."/>
            <person name="Daum C."/>
            <person name="Ezra D."/>
            <person name="Gonzalez J."/>
            <person name="Henrissat B."/>
            <person name="Kuo A."/>
            <person name="Liang C."/>
            <person name="Lipzen A."/>
            <person name="Lutzoni F."/>
            <person name="Magnuson J."/>
            <person name="Mondo S."/>
            <person name="Nolan M."/>
            <person name="Ohm R."/>
            <person name="Pangilinan J."/>
            <person name="Park H.-J."/>
            <person name="Ramirez L."/>
            <person name="Alfaro M."/>
            <person name="Sun H."/>
            <person name="Tritt A."/>
            <person name="Yoshinaga Y."/>
            <person name="Zwiers L.-H."/>
            <person name="Turgeon B."/>
            <person name="Goodwin S."/>
            <person name="Spatafora J."/>
            <person name="Crous P."/>
            <person name="Grigoriev I."/>
        </authorList>
    </citation>
    <scope>NUCLEOTIDE SEQUENCE</scope>
    <source>
        <strain evidence="7">CBS 116435</strain>
    </source>
</reference>
<name>A0A9P4Q3R0_9PEZI</name>
<feature type="domain" description="Prolyl 4-hydroxylase alpha subunit" evidence="6">
    <location>
        <begin position="36"/>
        <end position="259"/>
    </location>
</feature>
<keyword evidence="3" id="KW-0223">Dioxygenase</keyword>
<accession>A0A9P4Q3R0</accession>
<dbReference type="GO" id="GO:0005783">
    <property type="term" value="C:endoplasmic reticulum"/>
    <property type="evidence" value="ECO:0007669"/>
    <property type="project" value="TreeGrafter"/>
</dbReference>
<dbReference type="Pfam" id="PF13640">
    <property type="entry name" value="2OG-FeII_Oxy_3"/>
    <property type="match status" value="1"/>
</dbReference>
<dbReference type="EMBL" id="MU003804">
    <property type="protein sequence ID" value="KAF2720032.1"/>
    <property type="molecule type" value="Genomic_DNA"/>
</dbReference>
<dbReference type="SMART" id="SM00702">
    <property type="entry name" value="P4Hc"/>
    <property type="match status" value="1"/>
</dbReference>
<dbReference type="InterPro" id="IPR006620">
    <property type="entry name" value="Pro_4_hyd_alph"/>
</dbReference>
<dbReference type="PANTHER" id="PTHR10869">
    <property type="entry name" value="PROLYL 4-HYDROXYLASE ALPHA SUBUNIT"/>
    <property type="match status" value="1"/>
</dbReference>
<dbReference type="GO" id="GO:0004656">
    <property type="term" value="F:procollagen-proline 4-dioxygenase activity"/>
    <property type="evidence" value="ECO:0007669"/>
    <property type="project" value="TreeGrafter"/>
</dbReference>
<dbReference type="PANTHER" id="PTHR10869:SF241">
    <property type="entry name" value="FE2OG DIOXYGENASE DOMAIN-CONTAINING PROTEIN"/>
    <property type="match status" value="1"/>
</dbReference>
<keyword evidence="8" id="KW-1185">Reference proteome</keyword>
<gene>
    <name evidence="7" type="ORF">K431DRAFT_286186</name>
</gene>
<evidence type="ECO:0000256" key="5">
    <source>
        <dbReference type="ARBA" id="ARBA00023004"/>
    </source>
</evidence>
<organism evidence="7 8">
    <name type="scientific">Polychaeton citri CBS 116435</name>
    <dbReference type="NCBI Taxonomy" id="1314669"/>
    <lineage>
        <taxon>Eukaryota</taxon>
        <taxon>Fungi</taxon>
        <taxon>Dikarya</taxon>
        <taxon>Ascomycota</taxon>
        <taxon>Pezizomycotina</taxon>
        <taxon>Dothideomycetes</taxon>
        <taxon>Dothideomycetidae</taxon>
        <taxon>Capnodiales</taxon>
        <taxon>Capnodiaceae</taxon>
        <taxon>Polychaeton</taxon>
    </lineage>
</organism>
<dbReference type="Proteomes" id="UP000799441">
    <property type="component" value="Unassembled WGS sequence"/>
</dbReference>
<evidence type="ECO:0000256" key="4">
    <source>
        <dbReference type="ARBA" id="ARBA00023002"/>
    </source>
</evidence>
<dbReference type="Gene3D" id="2.60.120.620">
    <property type="entry name" value="q2cbj1_9rhob like domain"/>
    <property type="match status" value="1"/>
</dbReference>
<evidence type="ECO:0000256" key="3">
    <source>
        <dbReference type="ARBA" id="ARBA00022964"/>
    </source>
</evidence>
<evidence type="ECO:0000313" key="8">
    <source>
        <dbReference type="Proteomes" id="UP000799441"/>
    </source>
</evidence>
<dbReference type="OrthoDB" id="69177at2759"/>
<dbReference type="GO" id="GO:0005506">
    <property type="term" value="F:iron ion binding"/>
    <property type="evidence" value="ECO:0007669"/>
    <property type="project" value="InterPro"/>
</dbReference>